<protein>
    <submittedName>
        <fullName evidence="2">GNAT family N-acetyltransferase</fullName>
    </submittedName>
</protein>
<dbReference type="SUPFAM" id="SSF55729">
    <property type="entry name" value="Acyl-CoA N-acyltransferases (Nat)"/>
    <property type="match status" value="1"/>
</dbReference>
<keyword evidence="3" id="KW-1185">Reference proteome</keyword>
<dbReference type="Proteomes" id="UP000772591">
    <property type="component" value="Unassembled WGS sequence"/>
</dbReference>
<gene>
    <name evidence="2" type="ORF">IMW75_11480</name>
</gene>
<sequence>MTAQLVPYETLTTLQRQQVEAIEVHPQQIRFSGDIHGALHSLLSKPGPGVKGFALLVEGVPVAFLLLKRPPVLPAWANEHSATLHALQVDQRAQGKGYGKACLQALPQVARQAWPQIRGLELSVDADNTAAIALYARFGWVDSGEAYRGRIGYERRMGLVFEESGHAQQH</sequence>
<dbReference type="CDD" id="cd04301">
    <property type="entry name" value="NAT_SF"/>
    <property type="match status" value="1"/>
</dbReference>
<dbReference type="Pfam" id="PF00583">
    <property type="entry name" value="Acetyltransf_1"/>
    <property type="match status" value="1"/>
</dbReference>
<evidence type="ECO:0000313" key="3">
    <source>
        <dbReference type="Proteomes" id="UP000772591"/>
    </source>
</evidence>
<dbReference type="RefSeq" id="WP_045060728.1">
    <property type="nucleotide sequence ID" value="NZ_JADEVO010000013.1"/>
</dbReference>
<proteinExistence type="predicted"/>
<reference evidence="2 3" key="1">
    <citation type="journal article" date="2021" name="Int. J. Syst. Evol. Microbiol.">
        <title>Pseudomonas piscium sp. nov., Pseudomonas pisciculturae sp. nov., Pseudomonas mucoides sp. nov. and Pseudomonas neuropathica sp. nov. isolated from rainbow trout.</title>
        <authorList>
            <person name="Duman M."/>
            <person name="Mulet M."/>
            <person name="Altun S."/>
            <person name="Saticioglu I.B."/>
            <person name="Gomila M."/>
            <person name="Lalucat J."/>
            <person name="Garcia-Valdes E."/>
        </authorList>
    </citation>
    <scope>NUCLEOTIDE SEQUENCE [LARGE SCALE GENOMIC DNA]</scope>
    <source>
        <strain evidence="2 3">LMG 28632</strain>
    </source>
</reference>
<dbReference type="EMBL" id="JADEVO010000013">
    <property type="protein sequence ID" value="MBN3965896.1"/>
    <property type="molecule type" value="Genomic_DNA"/>
</dbReference>
<dbReference type="Gene3D" id="3.40.630.30">
    <property type="match status" value="1"/>
</dbReference>
<evidence type="ECO:0000313" key="2">
    <source>
        <dbReference type="EMBL" id="MBN3965896.1"/>
    </source>
</evidence>
<comment type="caution">
    <text evidence="2">The sequence shown here is derived from an EMBL/GenBank/DDBJ whole genome shotgun (WGS) entry which is preliminary data.</text>
</comment>
<dbReference type="InterPro" id="IPR000182">
    <property type="entry name" value="GNAT_dom"/>
</dbReference>
<name>A0ABS3AHU0_9PSED</name>
<accession>A0ABS3AHU0</accession>
<feature type="domain" description="N-acetyltransferase" evidence="1">
    <location>
        <begin position="6"/>
        <end position="162"/>
    </location>
</feature>
<dbReference type="InterPro" id="IPR016181">
    <property type="entry name" value="Acyl_CoA_acyltransferase"/>
</dbReference>
<organism evidence="2 3">
    <name type="scientific">Pseudomonas gregormendelii</name>
    <dbReference type="NCBI Taxonomy" id="1628277"/>
    <lineage>
        <taxon>Bacteria</taxon>
        <taxon>Pseudomonadati</taxon>
        <taxon>Pseudomonadota</taxon>
        <taxon>Gammaproteobacteria</taxon>
        <taxon>Pseudomonadales</taxon>
        <taxon>Pseudomonadaceae</taxon>
        <taxon>Pseudomonas</taxon>
    </lineage>
</organism>
<dbReference type="PROSITE" id="PS51186">
    <property type="entry name" value="GNAT"/>
    <property type="match status" value="1"/>
</dbReference>
<evidence type="ECO:0000259" key="1">
    <source>
        <dbReference type="PROSITE" id="PS51186"/>
    </source>
</evidence>